<dbReference type="GO" id="GO:0008710">
    <property type="term" value="F:8-amino-7-oxononanoate synthase activity"/>
    <property type="evidence" value="ECO:0007669"/>
    <property type="project" value="UniProtKB-EC"/>
</dbReference>
<dbReference type="InterPro" id="IPR004839">
    <property type="entry name" value="Aminotransferase_I/II_large"/>
</dbReference>
<keyword evidence="5 8" id="KW-0093">Biotin biosynthesis</keyword>
<reference evidence="10 11" key="1">
    <citation type="submission" date="2022-03" db="EMBL/GenBank/DDBJ databases">
        <title>Luteimonas soily sp. nov., a novel bacterium isolated from the soil.</title>
        <authorList>
            <person name="Zhang X."/>
        </authorList>
    </citation>
    <scope>NUCLEOTIDE SEQUENCE [LARGE SCALE GENOMIC DNA]</scope>
    <source>
        <strain evidence="10 11">50</strain>
    </source>
</reference>
<organism evidence="10 11">
    <name type="scientific">Cognatiluteimonas sedimenti</name>
    <dbReference type="NCBI Taxonomy" id="2927791"/>
    <lineage>
        <taxon>Bacteria</taxon>
        <taxon>Pseudomonadati</taxon>
        <taxon>Pseudomonadota</taxon>
        <taxon>Gammaproteobacteria</taxon>
        <taxon>Lysobacterales</taxon>
        <taxon>Lysobacteraceae</taxon>
        <taxon>Cognatiluteimonas</taxon>
    </lineage>
</organism>
<dbReference type="HAMAP" id="MF_01693">
    <property type="entry name" value="BioF_aminotrans_2"/>
    <property type="match status" value="1"/>
</dbReference>
<evidence type="ECO:0000256" key="6">
    <source>
        <dbReference type="ARBA" id="ARBA00022898"/>
    </source>
</evidence>
<dbReference type="Pfam" id="PF00155">
    <property type="entry name" value="Aminotran_1_2"/>
    <property type="match status" value="1"/>
</dbReference>
<keyword evidence="4 8" id="KW-0808">Transferase</keyword>
<dbReference type="InterPro" id="IPR022834">
    <property type="entry name" value="AONS_Proteobacteria"/>
</dbReference>
<keyword evidence="6 8" id="KW-0663">Pyridoxal phosphate</keyword>
<feature type="domain" description="Aminotransferase class I/classII large" evidence="9">
    <location>
        <begin position="50"/>
        <end position="389"/>
    </location>
</feature>
<dbReference type="PANTHER" id="PTHR13693:SF100">
    <property type="entry name" value="8-AMINO-7-OXONONANOATE SYNTHASE"/>
    <property type="match status" value="1"/>
</dbReference>
<comment type="function">
    <text evidence="8">Catalyzes the decarboxylative condensation of pimeloyl-[acyl-carrier protein] and L-alanine to produce 8-amino-7-oxononanoate (AON), [acyl-carrier protein], and carbon dioxide.</text>
</comment>
<keyword evidence="11" id="KW-1185">Reference proteome</keyword>
<dbReference type="PANTHER" id="PTHR13693">
    <property type="entry name" value="CLASS II AMINOTRANSFERASE/8-AMINO-7-OXONONANOATE SYNTHASE"/>
    <property type="match status" value="1"/>
</dbReference>
<dbReference type="InterPro" id="IPR015422">
    <property type="entry name" value="PyrdxlP-dep_Trfase_small"/>
</dbReference>
<dbReference type="Gene3D" id="3.40.640.10">
    <property type="entry name" value="Type I PLP-dependent aspartate aminotransferase-like (Major domain)"/>
    <property type="match status" value="1"/>
</dbReference>
<comment type="similarity">
    <text evidence="8">Belongs to the class-II pyridoxal-phosphate-dependent aminotransferase family. BioF subfamily.</text>
</comment>
<gene>
    <name evidence="8 10" type="primary">bioF</name>
    <name evidence="10" type="ORF">MQC88_10320</name>
</gene>
<accession>A0ABT0A5R2</accession>
<dbReference type="NCBIfam" id="TIGR00858">
    <property type="entry name" value="bioF"/>
    <property type="match status" value="1"/>
</dbReference>
<evidence type="ECO:0000256" key="7">
    <source>
        <dbReference type="ARBA" id="ARBA00047715"/>
    </source>
</evidence>
<keyword evidence="10" id="KW-0012">Acyltransferase</keyword>
<evidence type="ECO:0000256" key="4">
    <source>
        <dbReference type="ARBA" id="ARBA00022679"/>
    </source>
</evidence>
<comment type="subunit">
    <text evidence="3 8">Homodimer.</text>
</comment>
<evidence type="ECO:0000256" key="5">
    <source>
        <dbReference type="ARBA" id="ARBA00022756"/>
    </source>
</evidence>
<feature type="binding site" evidence="8">
    <location>
        <position position="361"/>
    </location>
    <ligand>
        <name>substrate</name>
    </ligand>
</feature>
<evidence type="ECO:0000256" key="1">
    <source>
        <dbReference type="ARBA" id="ARBA00001933"/>
    </source>
</evidence>
<feature type="binding site" evidence="8">
    <location>
        <position position="24"/>
    </location>
    <ligand>
        <name>substrate</name>
    </ligand>
</feature>
<evidence type="ECO:0000313" key="11">
    <source>
        <dbReference type="Proteomes" id="UP001165423"/>
    </source>
</evidence>
<dbReference type="InterPro" id="IPR004723">
    <property type="entry name" value="AONS_Archaea/Proteobacteria"/>
</dbReference>
<dbReference type="InterPro" id="IPR015424">
    <property type="entry name" value="PyrdxlP-dep_Trfase"/>
</dbReference>
<comment type="cofactor">
    <cofactor evidence="1 8">
        <name>pyridoxal 5'-phosphate</name>
        <dbReference type="ChEBI" id="CHEBI:597326"/>
    </cofactor>
</comment>
<evidence type="ECO:0000259" key="9">
    <source>
        <dbReference type="Pfam" id="PF00155"/>
    </source>
</evidence>
<evidence type="ECO:0000256" key="2">
    <source>
        <dbReference type="ARBA" id="ARBA00004746"/>
    </source>
</evidence>
<feature type="modified residue" description="N6-(pyridoxal phosphate)lysine" evidence="8">
    <location>
        <position position="247"/>
    </location>
</feature>
<proteinExistence type="inferred from homology"/>
<comment type="caution">
    <text evidence="10">The sequence shown here is derived from an EMBL/GenBank/DDBJ whole genome shotgun (WGS) entry which is preliminary data.</text>
</comment>
<feature type="binding site" evidence="8">
    <location>
        <position position="244"/>
    </location>
    <ligand>
        <name>pyridoxal 5'-phosphate</name>
        <dbReference type="ChEBI" id="CHEBI:597326"/>
    </ligand>
</feature>
<dbReference type="EMBL" id="JALGCL010000003">
    <property type="protein sequence ID" value="MCJ0826339.1"/>
    <property type="molecule type" value="Genomic_DNA"/>
</dbReference>
<sequence length="416" mass="43188">MARPSLHDRVEAARAQRAALGRSRVRRTVARRDGAGCLVLDEGGDGRWLLDFCGNDYLGLSQHFAVVGALQDTASRDGAGGVASHLVCGHHATHDALEGEVADWLGTPRALLFGSGFLANLAVLQALLGDGDACVQDRLNHASLLDAARLSGCRLRRYPHGDAEGAIRQLRSLPEGAAVLATDGVFSMDGDVAPLRQLAIVARAQQALLYVDDAHGVGVLGPDGRGSVAAAKLGVAQVPLQLATLGKALGGYGAVVAGDAVLVAHLAETARPYLYTTALPPALAAASLAAVKLARKDHWRREKLQATIAQFRAGAIQRGLPLLPSDTAIQPLPVGDDRDACAWSEALEARGFMVAAIRPPTVPEGGARLRITLSAAHDPLQVDALLEALERARDQVAGARASHGDAAAAAPLAARA</sequence>
<evidence type="ECO:0000256" key="3">
    <source>
        <dbReference type="ARBA" id="ARBA00011738"/>
    </source>
</evidence>
<feature type="binding site" evidence="8">
    <location>
        <begin position="116"/>
        <end position="117"/>
    </location>
    <ligand>
        <name>pyridoxal 5'-phosphate</name>
        <dbReference type="ChEBI" id="CHEBI:597326"/>
    </ligand>
</feature>
<dbReference type="InterPro" id="IPR050087">
    <property type="entry name" value="AON_synthase_class-II"/>
</dbReference>
<feature type="binding site" evidence="8">
    <location>
        <position position="141"/>
    </location>
    <ligand>
        <name>substrate</name>
    </ligand>
</feature>
<dbReference type="EC" id="2.3.1.47" evidence="8"/>
<feature type="binding site" evidence="8">
    <location>
        <position position="187"/>
    </location>
    <ligand>
        <name>pyridoxal 5'-phosphate</name>
        <dbReference type="ChEBI" id="CHEBI:597326"/>
    </ligand>
</feature>
<protein>
    <recommendedName>
        <fullName evidence="8">8-amino-7-oxononanoate synthase</fullName>
        <shortName evidence="8">AONS</shortName>
        <ecNumber evidence="8">2.3.1.47</ecNumber>
    </recommendedName>
    <alternativeName>
        <fullName evidence="8">7-keto-8-amino-pelargonic acid synthase</fullName>
        <shortName evidence="8">7-KAP synthase</shortName>
        <shortName evidence="8">KAPA synthase</shortName>
    </alternativeName>
    <alternativeName>
        <fullName evidence="8">8-amino-7-ketopelargonate synthase</fullName>
    </alternativeName>
</protein>
<name>A0ABT0A5R2_9GAMM</name>
<dbReference type="Proteomes" id="UP001165423">
    <property type="component" value="Unassembled WGS sequence"/>
</dbReference>
<dbReference type="RefSeq" id="WP_243321700.1">
    <property type="nucleotide sequence ID" value="NZ_JALGCL010000003.1"/>
</dbReference>
<comment type="pathway">
    <text evidence="2 8">Cofactor biosynthesis; biotin biosynthesis.</text>
</comment>
<dbReference type="Gene3D" id="3.90.1150.10">
    <property type="entry name" value="Aspartate Aminotransferase, domain 1"/>
    <property type="match status" value="1"/>
</dbReference>
<dbReference type="SUPFAM" id="SSF53383">
    <property type="entry name" value="PLP-dependent transferases"/>
    <property type="match status" value="1"/>
</dbReference>
<feature type="binding site" evidence="8">
    <location>
        <position position="215"/>
    </location>
    <ligand>
        <name>pyridoxal 5'-phosphate</name>
        <dbReference type="ChEBI" id="CHEBI:597326"/>
    </ligand>
</feature>
<comment type="catalytic activity">
    <reaction evidence="7 8">
        <text>6-carboxyhexanoyl-[ACP] + L-alanine + H(+) = (8S)-8-amino-7-oxononanoate + holo-[ACP] + CO2</text>
        <dbReference type="Rhea" id="RHEA:42288"/>
        <dbReference type="Rhea" id="RHEA-COMP:9685"/>
        <dbReference type="Rhea" id="RHEA-COMP:9955"/>
        <dbReference type="ChEBI" id="CHEBI:15378"/>
        <dbReference type="ChEBI" id="CHEBI:16526"/>
        <dbReference type="ChEBI" id="CHEBI:57972"/>
        <dbReference type="ChEBI" id="CHEBI:64479"/>
        <dbReference type="ChEBI" id="CHEBI:78846"/>
        <dbReference type="ChEBI" id="CHEBI:149468"/>
        <dbReference type="EC" id="2.3.1.47"/>
    </reaction>
</comment>
<evidence type="ECO:0000313" key="10">
    <source>
        <dbReference type="EMBL" id="MCJ0826339.1"/>
    </source>
</evidence>
<evidence type="ECO:0000256" key="8">
    <source>
        <dbReference type="HAMAP-Rule" id="MF_01693"/>
    </source>
</evidence>
<dbReference type="InterPro" id="IPR015421">
    <property type="entry name" value="PyrdxlP-dep_Trfase_major"/>
</dbReference>